<dbReference type="InterPro" id="IPR052924">
    <property type="entry name" value="OsmC/Ohr_hydroprdx_reductase"/>
</dbReference>
<dbReference type="PANTHER" id="PTHR35368:SF1">
    <property type="entry name" value="HYDROPEROXIDE REDUCTASE"/>
    <property type="match status" value="1"/>
</dbReference>
<dbReference type="AlphaFoldDB" id="A0A5P9XQ80"/>
<dbReference type="InterPro" id="IPR036102">
    <property type="entry name" value="OsmC/Ohrsf"/>
</dbReference>
<proteinExistence type="predicted"/>
<name>A0A5P9XQ80_ACITH</name>
<dbReference type="GeneID" id="60696061"/>
<dbReference type="KEGG" id="atx:GCD22_01721"/>
<dbReference type="KEGG" id="atx:GCD22_01426"/>
<dbReference type="InterPro" id="IPR015946">
    <property type="entry name" value="KH_dom-like_a/b"/>
</dbReference>
<dbReference type="PANTHER" id="PTHR35368">
    <property type="entry name" value="HYDROPEROXIDE REDUCTASE"/>
    <property type="match status" value="1"/>
</dbReference>
<reference evidence="2 3" key="1">
    <citation type="submission" date="2019-10" db="EMBL/GenBank/DDBJ databases">
        <authorList>
            <person name="Wang R."/>
        </authorList>
    </citation>
    <scope>NUCLEOTIDE SEQUENCE [LARGE SCALE GENOMIC DNA]</scope>
    <source>
        <strain evidence="2 3">ATCC 19377</strain>
    </source>
</reference>
<evidence type="ECO:0000313" key="3">
    <source>
        <dbReference type="Proteomes" id="UP000363590"/>
    </source>
</evidence>
<evidence type="ECO:0000313" key="1">
    <source>
        <dbReference type="EMBL" id="QFX95792.1"/>
    </source>
</evidence>
<sequence>MTQQHPNGVDVQKLVATIEAVKNDPALAAFQFRARTEWHSGAHVQTHIQSFHGVKQEDQSRQQPFVLEGDEPPVLLGSNQGANAVELLLAGLTACLSVGIAYNAAARGIAIEAMRLDVTGDIDLHGFLGLSETIRAGCHDINIACHMKSDASDSAIADLLDHVQKTSPVTDMVRHPTPVHVKFVREI</sequence>
<dbReference type="Gene3D" id="3.30.300.20">
    <property type="match status" value="1"/>
</dbReference>
<dbReference type="InterPro" id="IPR003718">
    <property type="entry name" value="OsmC/Ohr_fam"/>
</dbReference>
<dbReference type="Pfam" id="PF02566">
    <property type="entry name" value="OsmC"/>
    <property type="match status" value="1"/>
</dbReference>
<dbReference type="EMBL" id="CP045571">
    <property type="protein sequence ID" value="QFX96012.1"/>
    <property type="molecule type" value="Genomic_DNA"/>
</dbReference>
<dbReference type="Proteomes" id="UP000363590">
    <property type="component" value="Chromosome"/>
</dbReference>
<dbReference type="SUPFAM" id="SSF82784">
    <property type="entry name" value="OsmC-like"/>
    <property type="match status" value="1"/>
</dbReference>
<protein>
    <submittedName>
        <fullName evidence="2">Osmotically inducible protein OsmC</fullName>
    </submittedName>
</protein>
<gene>
    <name evidence="1" type="ORF">GCD22_01426</name>
    <name evidence="2" type="ORF">GCD22_01721</name>
</gene>
<evidence type="ECO:0000313" key="2">
    <source>
        <dbReference type="EMBL" id="QFX96012.1"/>
    </source>
</evidence>
<dbReference type="EMBL" id="CP045571">
    <property type="protein sequence ID" value="QFX95792.1"/>
    <property type="molecule type" value="Genomic_DNA"/>
</dbReference>
<organism evidence="2 3">
    <name type="scientific">Acidithiobacillus thiooxidans ATCC 19377</name>
    <dbReference type="NCBI Taxonomy" id="637390"/>
    <lineage>
        <taxon>Bacteria</taxon>
        <taxon>Pseudomonadati</taxon>
        <taxon>Pseudomonadota</taxon>
        <taxon>Acidithiobacillia</taxon>
        <taxon>Acidithiobacillales</taxon>
        <taxon>Acidithiobacillaceae</taxon>
        <taxon>Acidithiobacillus</taxon>
    </lineage>
</organism>
<accession>A0A5P9XQ80</accession>
<dbReference type="RefSeq" id="WP_153940502.1">
    <property type="nucleotide sequence ID" value="NZ_CP045571.1"/>
</dbReference>